<evidence type="ECO:0000313" key="1">
    <source>
        <dbReference type="EMBL" id="KAI3754768.1"/>
    </source>
</evidence>
<proteinExistence type="predicted"/>
<dbReference type="Proteomes" id="UP001056120">
    <property type="component" value="Linkage Group LG18"/>
</dbReference>
<organism evidence="1 2">
    <name type="scientific">Smallanthus sonchifolius</name>
    <dbReference type="NCBI Taxonomy" id="185202"/>
    <lineage>
        <taxon>Eukaryota</taxon>
        <taxon>Viridiplantae</taxon>
        <taxon>Streptophyta</taxon>
        <taxon>Embryophyta</taxon>
        <taxon>Tracheophyta</taxon>
        <taxon>Spermatophyta</taxon>
        <taxon>Magnoliopsida</taxon>
        <taxon>eudicotyledons</taxon>
        <taxon>Gunneridae</taxon>
        <taxon>Pentapetalae</taxon>
        <taxon>asterids</taxon>
        <taxon>campanulids</taxon>
        <taxon>Asterales</taxon>
        <taxon>Asteraceae</taxon>
        <taxon>Asteroideae</taxon>
        <taxon>Heliantheae alliance</taxon>
        <taxon>Millerieae</taxon>
        <taxon>Smallanthus</taxon>
    </lineage>
</organism>
<comment type="caution">
    <text evidence="1">The sequence shown here is derived from an EMBL/GenBank/DDBJ whole genome shotgun (WGS) entry which is preliminary data.</text>
</comment>
<protein>
    <submittedName>
        <fullName evidence="1">Uncharacterized protein</fullName>
    </submittedName>
</protein>
<sequence>MALFMSDAGILIHHDKYVKDILTKFNMSDCKSASTPIAPHEPLIWDSSSVEVNQKMYRSMICSLMYLTTSRTDIMFAVCSSARYQSAPKESHESDVKRIFRYLKGRVNLSLWYPSDSEFKFYAYTDSDYGGHLRQEIYIRAASSCCSQVIWIQHQLQGFGINFLETPIYCDNEAVLGILKNPIQHSKTKHIAIRHESVEVRARHNFCACLTASTRKSKGYEEIVRFINRSRIHTAISTQVQVFENQIREFWDNVVYRHVNKEIWIESTVGIVMTIGYEGAFLRRQVTKTLLGKQWRRSSTLYCPDLPNDGIELPLEQMQEVIFSSMNNVRKRSKFSGTMTPLFPNMIVEDPNFNIDDEVDDIMDSDVDDGDDDNDDEDGNDDNNDGNVEQVNQQSNVEEPDNVNNQ</sequence>
<accession>A0ACB9E845</accession>
<dbReference type="EMBL" id="CM042035">
    <property type="protein sequence ID" value="KAI3754768.1"/>
    <property type="molecule type" value="Genomic_DNA"/>
</dbReference>
<gene>
    <name evidence="1" type="ORF">L1987_54558</name>
</gene>
<keyword evidence="2" id="KW-1185">Reference proteome</keyword>
<name>A0ACB9E845_9ASTR</name>
<reference evidence="2" key="1">
    <citation type="journal article" date="2022" name="Mol. Ecol. Resour.">
        <title>The genomes of chicory, endive, great burdock and yacon provide insights into Asteraceae palaeo-polyploidization history and plant inulin production.</title>
        <authorList>
            <person name="Fan W."/>
            <person name="Wang S."/>
            <person name="Wang H."/>
            <person name="Wang A."/>
            <person name="Jiang F."/>
            <person name="Liu H."/>
            <person name="Zhao H."/>
            <person name="Xu D."/>
            <person name="Zhang Y."/>
        </authorList>
    </citation>
    <scope>NUCLEOTIDE SEQUENCE [LARGE SCALE GENOMIC DNA]</scope>
    <source>
        <strain evidence="2">cv. Yunnan</strain>
    </source>
</reference>
<evidence type="ECO:0000313" key="2">
    <source>
        <dbReference type="Proteomes" id="UP001056120"/>
    </source>
</evidence>
<reference evidence="1 2" key="2">
    <citation type="journal article" date="2022" name="Mol. Ecol. Resour.">
        <title>The genomes of chicory, endive, great burdock and yacon provide insights into Asteraceae paleo-polyploidization history and plant inulin production.</title>
        <authorList>
            <person name="Fan W."/>
            <person name="Wang S."/>
            <person name="Wang H."/>
            <person name="Wang A."/>
            <person name="Jiang F."/>
            <person name="Liu H."/>
            <person name="Zhao H."/>
            <person name="Xu D."/>
            <person name="Zhang Y."/>
        </authorList>
    </citation>
    <scope>NUCLEOTIDE SEQUENCE [LARGE SCALE GENOMIC DNA]</scope>
    <source>
        <strain evidence="2">cv. Yunnan</strain>
        <tissue evidence="1">Leaves</tissue>
    </source>
</reference>